<dbReference type="STRING" id="545694.TREPR_0815"/>
<keyword evidence="2" id="KW-1185">Reference proteome</keyword>
<accession>F5YIS8</accession>
<reference evidence="2" key="1">
    <citation type="submission" date="2009-12" db="EMBL/GenBank/DDBJ databases">
        <title>Complete sequence of Treponema primitia strain ZAS-2.</title>
        <authorList>
            <person name="Tetu S.G."/>
            <person name="Matson E."/>
            <person name="Ren Q."/>
            <person name="Seshadri R."/>
            <person name="Elbourne L."/>
            <person name="Hassan K.A."/>
            <person name="Durkin A."/>
            <person name="Radune D."/>
            <person name="Mohamoud Y."/>
            <person name="Shay R."/>
            <person name="Jin S."/>
            <person name="Zhang X."/>
            <person name="Lucey K."/>
            <person name="Ballor N.R."/>
            <person name="Ottesen E."/>
            <person name="Rosenthal R."/>
            <person name="Allen A."/>
            <person name="Leadbetter J.R."/>
            <person name="Paulsen I.T."/>
        </authorList>
    </citation>
    <scope>NUCLEOTIDE SEQUENCE [LARGE SCALE GENOMIC DNA]</scope>
    <source>
        <strain evidence="2">ATCC BAA-887 / DSM 12427 / ZAS-2</strain>
    </source>
</reference>
<gene>
    <name evidence="1" type="ordered locus">TREPR_0815</name>
</gene>
<dbReference type="KEGG" id="tpi:TREPR_0815"/>
<dbReference type="eggNOG" id="COG3514">
    <property type="taxonomic scope" value="Bacteria"/>
</dbReference>
<dbReference type="Pfam" id="PF14384">
    <property type="entry name" value="BrnA_antitoxin"/>
    <property type="match status" value="1"/>
</dbReference>
<dbReference type="RefSeq" id="WP_015709231.1">
    <property type="nucleotide sequence ID" value="NC_015578.1"/>
</dbReference>
<organism evidence="1 2">
    <name type="scientific">Treponema primitia (strain ATCC BAA-887 / DSM 12427 / ZAS-2)</name>
    <dbReference type="NCBI Taxonomy" id="545694"/>
    <lineage>
        <taxon>Bacteria</taxon>
        <taxon>Pseudomonadati</taxon>
        <taxon>Spirochaetota</taxon>
        <taxon>Spirochaetia</taxon>
        <taxon>Spirochaetales</taxon>
        <taxon>Treponemataceae</taxon>
        <taxon>Treponema</taxon>
    </lineage>
</organism>
<dbReference type="AlphaFoldDB" id="F5YIS8"/>
<evidence type="ECO:0008006" key="3">
    <source>
        <dbReference type="Google" id="ProtNLM"/>
    </source>
</evidence>
<protein>
    <recommendedName>
        <fullName evidence="3">Cytoplasmic protein</fullName>
    </recommendedName>
</protein>
<name>F5YIS8_TREPZ</name>
<evidence type="ECO:0000313" key="2">
    <source>
        <dbReference type="Proteomes" id="UP000009223"/>
    </source>
</evidence>
<dbReference type="InterPro" id="IPR025528">
    <property type="entry name" value="BrnA_antitoxin"/>
</dbReference>
<reference evidence="1 2" key="2">
    <citation type="journal article" date="2011" name="ISME J.">
        <title>RNA-seq reveals cooperative metabolic interactions between two termite-gut spirochete species in co-culture.</title>
        <authorList>
            <person name="Rosenthal A.Z."/>
            <person name="Matson E.G."/>
            <person name="Eldar A."/>
            <person name="Leadbetter J.R."/>
        </authorList>
    </citation>
    <scope>NUCLEOTIDE SEQUENCE [LARGE SCALE GENOMIC DNA]</scope>
    <source>
        <strain evidence="2">ATCC BAA-887 / DSM 12427 / ZAS-2</strain>
    </source>
</reference>
<dbReference type="EMBL" id="CP001843">
    <property type="protein sequence ID" value="AEF84589.1"/>
    <property type="molecule type" value="Genomic_DNA"/>
</dbReference>
<dbReference type="Proteomes" id="UP000009223">
    <property type="component" value="Chromosome"/>
</dbReference>
<proteinExistence type="predicted"/>
<evidence type="ECO:0000313" key="1">
    <source>
        <dbReference type="EMBL" id="AEF84589.1"/>
    </source>
</evidence>
<sequence length="91" mass="10621">MNGVKTLTPERIAEIKAFKNTDFSDCPVLTEEELKKMRPKHPEYFKPVKKAVQIRLDADVLAWFKAYGKGYQSRINAALRELMLQTIERHE</sequence>
<dbReference type="HOGENOM" id="CLU_140900_2_0_12"/>
<dbReference type="OrthoDB" id="9796641at2"/>